<keyword evidence="1" id="KW-1133">Transmembrane helix</keyword>
<reference evidence="3 4" key="1">
    <citation type="submission" date="2019-07" db="EMBL/GenBank/DDBJ databases">
        <title>Genomics analysis of Aphanomyces spp. identifies a new class of oomycete effector associated with host adaptation.</title>
        <authorList>
            <person name="Gaulin E."/>
        </authorList>
    </citation>
    <scope>NUCLEOTIDE SEQUENCE [LARGE SCALE GENOMIC DNA]</scope>
    <source>
        <strain evidence="3 4">ATCC 201684</strain>
    </source>
</reference>
<evidence type="ECO:0000313" key="4">
    <source>
        <dbReference type="Proteomes" id="UP000481153"/>
    </source>
</evidence>
<evidence type="ECO:0000256" key="2">
    <source>
        <dbReference type="SAM" id="SignalP"/>
    </source>
</evidence>
<evidence type="ECO:0000256" key="1">
    <source>
        <dbReference type="SAM" id="Phobius"/>
    </source>
</evidence>
<feature type="signal peptide" evidence="2">
    <location>
        <begin position="1"/>
        <end position="34"/>
    </location>
</feature>
<dbReference type="VEuPathDB" id="FungiDB:AeMF1_013590"/>
<comment type="caution">
    <text evidence="3">The sequence shown here is derived from an EMBL/GenBank/DDBJ whole genome shotgun (WGS) entry which is preliminary data.</text>
</comment>
<keyword evidence="2" id="KW-0732">Signal</keyword>
<proteinExistence type="predicted"/>
<feature type="transmembrane region" description="Helical" evidence="1">
    <location>
        <begin position="50"/>
        <end position="72"/>
    </location>
</feature>
<organism evidence="3 4">
    <name type="scientific">Aphanomyces euteiches</name>
    <dbReference type="NCBI Taxonomy" id="100861"/>
    <lineage>
        <taxon>Eukaryota</taxon>
        <taxon>Sar</taxon>
        <taxon>Stramenopiles</taxon>
        <taxon>Oomycota</taxon>
        <taxon>Saprolegniomycetes</taxon>
        <taxon>Saprolegniales</taxon>
        <taxon>Verrucalvaceae</taxon>
        <taxon>Aphanomyces</taxon>
    </lineage>
</organism>
<gene>
    <name evidence="3" type="ORF">Ae201684_014973</name>
</gene>
<keyword evidence="1" id="KW-0812">Transmembrane</keyword>
<accession>A0A6G0WI00</accession>
<evidence type="ECO:0000313" key="3">
    <source>
        <dbReference type="EMBL" id="KAF0726830.1"/>
    </source>
</evidence>
<dbReference type="AlphaFoldDB" id="A0A6G0WI00"/>
<name>A0A6G0WI00_9STRA</name>
<keyword evidence="1" id="KW-0472">Membrane</keyword>
<dbReference type="OrthoDB" id="10313190at2759"/>
<dbReference type="Proteomes" id="UP000481153">
    <property type="component" value="Unassembled WGS sequence"/>
</dbReference>
<keyword evidence="4" id="KW-1185">Reference proteome</keyword>
<protein>
    <submittedName>
        <fullName evidence="3">Uncharacterized protein</fullName>
    </submittedName>
</protein>
<dbReference type="EMBL" id="VJMJ01000205">
    <property type="protein sequence ID" value="KAF0726830.1"/>
    <property type="molecule type" value="Genomic_DNA"/>
</dbReference>
<sequence length="197" mass="21760">MAHLAHSWICNLLSRDKMLLAVLLVVSIVVLVAGEDVTDAAMGGDALPWVLGTLLVILIVTCFGVMCLRWYLHQRKLRLRELSSTTMTRSFSAVKTPVQNIPTLSERPSNRFIKFGRESNILCTDRSVAILEDGDHDAASIDLFTWKSIECGSRIHVRQSLVSELSSRSIADIASLGINMADSNPFVTLIPDSTRHV</sequence>
<feature type="chain" id="PRO_5026063391" evidence="2">
    <location>
        <begin position="35"/>
        <end position="197"/>
    </location>
</feature>